<protein>
    <submittedName>
        <fullName evidence="1">Predicted DNA-binding protein, MmcQ/YjbR family</fullName>
    </submittedName>
</protein>
<dbReference type="RefSeq" id="WP_092728813.1">
    <property type="nucleotide sequence ID" value="NZ_FMXE01000006.1"/>
</dbReference>
<keyword evidence="1" id="KW-0238">DNA-binding</keyword>
<evidence type="ECO:0000313" key="2">
    <source>
        <dbReference type="Proteomes" id="UP000198756"/>
    </source>
</evidence>
<dbReference type="AlphaFoldDB" id="A0A1G5W991"/>
<dbReference type="PANTHER" id="PTHR35145">
    <property type="entry name" value="CYTOPLASMIC PROTEIN-RELATED"/>
    <property type="match status" value="1"/>
</dbReference>
<dbReference type="OrthoDB" id="9789813at2"/>
<keyword evidence="2" id="KW-1185">Reference proteome</keyword>
<dbReference type="InterPro" id="IPR007351">
    <property type="entry name" value="YjbR"/>
</dbReference>
<dbReference type="InterPro" id="IPR038056">
    <property type="entry name" value="YjbR-like_sf"/>
</dbReference>
<dbReference type="Pfam" id="PF04237">
    <property type="entry name" value="YjbR"/>
    <property type="match status" value="1"/>
</dbReference>
<dbReference type="PANTHER" id="PTHR35145:SF1">
    <property type="entry name" value="CYTOPLASMIC PROTEIN"/>
    <property type="match status" value="1"/>
</dbReference>
<sequence>MTLEYFRNHCLSLPAVTEDTPFDPTTLCFRVGGKIFAIMDMEVFEYVNLKCDAERAIELRERYLGITPGYHMNKKLWNSVSVRGNVPDPLVLELANHSYELIIESLPKKVRESLQYNQ</sequence>
<proteinExistence type="predicted"/>
<dbReference type="SUPFAM" id="SSF142906">
    <property type="entry name" value="YjbR-like"/>
    <property type="match status" value="1"/>
</dbReference>
<dbReference type="GO" id="GO:0003677">
    <property type="term" value="F:DNA binding"/>
    <property type="evidence" value="ECO:0007669"/>
    <property type="project" value="UniProtKB-KW"/>
</dbReference>
<evidence type="ECO:0000313" key="1">
    <source>
        <dbReference type="EMBL" id="SDA54729.1"/>
    </source>
</evidence>
<dbReference type="STRING" id="279824.SAMN03080617_00955"/>
<gene>
    <name evidence="1" type="ORF">SAMN03080617_00955</name>
</gene>
<dbReference type="EMBL" id="FMXE01000006">
    <property type="protein sequence ID" value="SDA54729.1"/>
    <property type="molecule type" value="Genomic_DNA"/>
</dbReference>
<name>A0A1G5W991_9BACT</name>
<dbReference type="InterPro" id="IPR058532">
    <property type="entry name" value="YjbR/MT2646/Rv2570-like"/>
</dbReference>
<accession>A0A1G5W991</accession>
<dbReference type="Proteomes" id="UP000198756">
    <property type="component" value="Unassembled WGS sequence"/>
</dbReference>
<reference evidence="2" key="1">
    <citation type="submission" date="2016-10" db="EMBL/GenBank/DDBJ databases">
        <authorList>
            <person name="Varghese N."/>
            <person name="Submissions S."/>
        </authorList>
    </citation>
    <scope>NUCLEOTIDE SEQUENCE [LARGE SCALE GENOMIC DNA]</scope>
    <source>
        <strain evidence="2">DSM 22703</strain>
    </source>
</reference>
<dbReference type="Gene3D" id="3.90.1150.30">
    <property type="match status" value="1"/>
</dbReference>
<organism evidence="1 2">
    <name type="scientific">Algoriphagus alkaliphilus</name>
    <dbReference type="NCBI Taxonomy" id="279824"/>
    <lineage>
        <taxon>Bacteria</taxon>
        <taxon>Pseudomonadati</taxon>
        <taxon>Bacteroidota</taxon>
        <taxon>Cytophagia</taxon>
        <taxon>Cytophagales</taxon>
        <taxon>Cyclobacteriaceae</taxon>
        <taxon>Algoriphagus</taxon>
    </lineage>
</organism>